<dbReference type="EMBL" id="MU001633">
    <property type="protein sequence ID" value="KAF2485843.1"/>
    <property type="molecule type" value="Genomic_DNA"/>
</dbReference>
<dbReference type="GO" id="GO:0006694">
    <property type="term" value="P:steroid biosynthetic process"/>
    <property type="evidence" value="ECO:0007669"/>
    <property type="project" value="InterPro"/>
</dbReference>
<organism evidence="4 5">
    <name type="scientific">Neohortaea acidophila</name>
    <dbReference type="NCBI Taxonomy" id="245834"/>
    <lineage>
        <taxon>Eukaryota</taxon>
        <taxon>Fungi</taxon>
        <taxon>Dikarya</taxon>
        <taxon>Ascomycota</taxon>
        <taxon>Pezizomycotina</taxon>
        <taxon>Dothideomycetes</taxon>
        <taxon>Dothideomycetidae</taxon>
        <taxon>Mycosphaerellales</taxon>
        <taxon>Teratosphaeriaceae</taxon>
        <taxon>Neohortaea</taxon>
    </lineage>
</organism>
<gene>
    <name evidence="4" type="ORF">BDY17DRAFT_247465</name>
</gene>
<dbReference type="Proteomes" id="UP000799767">
    <property type="component" value="Unassembled WGS sequence"/>
</dbReference>
<keyword evidence="5" id="KW-1185">Reference proteome</keyword>
<dbReference type="OrthoDB" id="331544at2759"/>
<dbReference type="PANTHER" id="PTHR43245:SF51">
    <property type="entry name" value="SHORT CHAIN DEHYDROGENASE_REDUCTASE FAMILY 42E, MEMBER 2"/>
    <property type="match status" value="1"/>
</dbReference>
<dbReference type="Gene3D" id="3.40.50.720">
    <property type="entry name" value="NAD(P)-binding Rossmann-like Domain"/>
    <property type="match status" value="1"/>
</dbReference>
<evidence type="ECO:0000256" key="1">
    <source>
        <dbReference type="ARBA" id="ARBA00009219"/>
    </source>
</evidence>
<evidence type="ECO:0000313" key="4">
    <source>
        <dbReference type="EMBL" id="KAF2485843.1"/>
    </source>
</evidence>
<keyword evidence="2" id="KW-0560">Oxidoreductase</keyword>
<dbReference type="AlphaFoldDB" id="A0A6A6Q2E9"/>
<evidence type="ECO:0000256" key="2">
    <source>
        <dbReference type="ARBA" id="ARBA00023002"/>
    </source>
</evidence>
<evidence type="ECO:0000313" key="5">
    <source>
        <dbReference type="Proteomes" id="UP000799767"/>
    </source>
</evidence>
<proteinExistence type="inferred from homology"/>
<dbReference type="Pfam" id="PF01073">
    <property type="entry name" value="3Beta_HSD"/>
    <property type="match status" value="1"/>
</dbReference>
<feature type="domain" description="3-beta hydroxysteroid dehydrogenase/isomerase" evidence="3">
    <location>
        <begin position="10"/>
        <end position="285"/>
    </location>
</feature>
<dbReference type="GO" id="GO:0016616">
    <property type="term" value="F:oxidoreductase activity, acting on the CH-OH group of donors, NAD or NADP as acceptor"/>
    <property type="evidence" value="ECO:0007669"/>
    <property type="project" value="InterPro"/>
</dbReference>
<dbReference type="PANTHER" id="PTHR43245">
    <property type="entry name" value="BIFUNCTIONAL POLYMYXIN RESISTANCE PROTEIN ARNA"/>
    <property type="match status" value="1"/>
</dbReference>
<protein>
    <recommendedName>
        <fullName evidence="3">3-beta hydroxysteroid dehydrogenase/isomerase domain-containing protein</fullName>
    </recommendedName>
</protein>
<name>A0A6A6Q2E9_9PEZI</name>
<reference evidence="4" key="1">
    <citation type="journal article" date="2020" name="Stud. Mycol.">
        <title>101 Dothideomycetes genomes: a test case for predicting lifestyles and emergence of pathogens.</title>
        <authorList>
            <person name="Haridas S."/>
            <person name="Albert R."/>
            <person name="Binder M."/>
            <person name="Bloem J."/>
            <person name="Labutti K."/>
            <person name="Salamov A."/>
            <person name="Andreopoulos B."/>
            <person name="Baker S."/>
            <person name="Barry K."/>
            <person name="Bills G."/>
            <person name="Bluhm B."/>
            <person name="Cannon C."/>
            <person name="Castanera R."/>
            <person name="Culley D."/>
            <person name="Daum C."/>
            <person name="Ezra D."/>
            <person name="Gonzalez J."/>
            <person name="Henrissat B."/>
            <person name="Kuo A."/>
            <person name="Liang C."/>
            <person name="Lipzen A."/>
            <person name="Lutzoni F."/>
            <person name="Magnuson J."/>
            <person name="Mondo S."/>
            <person name="Nolan M."/>
            <person name="Ohm R."/>
            <person name="Pangilinan J."/>
            <person name="Park H.-J."/>
            <person name="Ramirez L."/>
            <person name="Alfaro M."/>
            <person name="Sun H."/>
            <person name="Tritt A."/>
            <person name="Yoshinaga Y."/>
            <person name="Zwiers L.-H."/>
            <person name="Turgeon B."/>
            <person name="Goodwin S."/>
            <person name="Spatafora J."/>
            <person name="Crous P."/>
            <person name="Grigoriev I."/>
        </authorList>
    </citation>
    <scope>NUCLEOTIDE SEQUENCE</scope>
    <source>
        <strain evidence="4">CBS 113389</strain>
    </source>
</reference>
<dbReference type="InterPro" id="IPR036291">
    <property type="entry name" value="NAD(P)-bd_dom_sf"/>
</dbReference>
<comment type="similarity">
    <text evidence="1">Belongs to the 3-beta-HSD family.</text>
</comment>
<sequence length="364" mass="40135">MSSETPFDILVTGGSGFLGSAIVTALHTQHPTWRISILDQHAPSPSQLAPIQHFFRVDITNRASVFNAFKSYVPDLVLHTAGIIPARQARYSTSHAAWLRVREINYEGTVNVLDATLASGCARFVYTSSCTVVIDDMAHDYFRMDEETSTGYATLHYGRSKGLAETYVMSRAGEGKEGPLICALRPSTIIGPEDRAVIPVMHDLIAKGETSFIVGDGDNVYDFVYIDNIASAHVLAAENLLPGGKGTAAGEVFFISNDEPVYFWDFLAYVWVQFGHVPRYRVQIPMWLAWAVAWILECITWVTGAEATLTRGSVRDAVRAHFADNEKAKRVLGYEVKVGLAEGVRRSCEGYKRYLARRAASSGE</sequence>
<dbReference type="GeneID" id="54471827"/>
<dbReference type="RefSeq" id="XP_033592412.1">
    <property type="nucleotide sequence ID" value="XM_033730825.1"/>
</dbReference>
<dbReference type="InterPro" id="IPR050177">
    <property type="entry name" value="Lipid_A_modif_metabolic_enz"/>
</dbReference>
<accession>A0A6A6Q2E9</accession>
<dbReference type="InterPro" id="IPR002225">
    <property type="entry name" value="3Beta_OHSteriod_DH/Estase"/>
</dbReference>
<evidence type="ECO:0000259" key="3">
    <source>
        <dbReference type="Pfam" id="PF01073"/>
    </source>
</evidence>
<dbReference type="SUPFAM" id="SSF51735">
    <property type="entry name" value="NAD(P)-binding Rossmann-fold domains"/>
    <property type="match status" value="1"/>
</dbReference>